<keyword evidence="3" id="KW-1185">Reference proteome</keyword>
<name>A0A9P5X246_9AGAR</name>
<feature type="transmembrane region" description="Helical" evidence="1">
    <location>
        <begin position="14"/>
        <end position="35"/>
    </location>
</feature>
<evidence type="ECO:0000256" key="1">
    <source>
        <dbReference type="SAM" id="Phobius"/>
    </source>
</evidence>
<organism evidence="2 3">
    <name type="scientific">Macrolepiota fuliginosa MF-IS2</name>
    <dbReference type="NCBI Taxonomy" id="1400762"/>
    <lineage>
        <taxon>Eukaryota</taxon>
        <taxon>Fungi</taxon>
        <taxon>Dikarya</taxon>
        <taxon>Basidiomycota</taxon>
        <taxon>Agaricomycotina</taxon>
        <taxon>Agaricomycetes</taxon>
        <taxon>Agaricomycetidae</taxon>
        <taxon>Agaricales</taxon>
        <taxon>Agaricineae</taxon>
        <taxon>Agaricaceae</taxon>
        <taxon>Macrolepiota</taxon>
    </lineage>
</organism>
<dbReference type="EMBL" id="MU151478">
    <property type="protein sequence ID" value="KAF9443403.1"/>
    <property type="molecule type" value="Genomic_DNA"/>
</dbReference>
<keyword evidence="1" id="KW-0472">Membrane</keyword>
<proteinExistence type="predicted"/>
<evidence type="ECO:0000313" key="2">
    <source>
        <dbReference type="EMBL" id="KAF9443403.1"/>
    </source>
</evidence>
<dbReference type="AlphaFoldDB" id="A0A9P5X246"/>
<reference evidence="2" key="1">
    <citation type="submission" date="2020-11" db="EMBL/GenBank/DDBJ databases">
        <authorList>
            <consortium name="DOE Joint Genome Institute"/>
            <person name="Ahrendt S."/>
            <person name="Riley R."/>
            <person name="Andreopoulos W."/>
            <person name="Labutti K."/>
            <person name="Pangilinan J."/>
            <person name="Ruiz-Duenas F.J."/>
            <person name="Barrasa J.M."/>
            <person name="Sanchez-Garcia M."/>
            <person name="Camarero S."/>
            <person name="Miyauchi S."/>
            <person name="Serrano A."/>
            <person name="Linde D."/>
            <person name="Babiker R."/>
            <person name="Drula E."/>
            <person name="Ayuso-Fernandez I."/>
            <person name="Pacheco R."/>
            <person name="Padilla G."/>
            <person name="Ferreira P."/>
            <person name="Barriuso J."/>
            <person name="Kellner H."/>
            <person name="Castanera R."/>
            <person name="Alfaro M."/>
            <person name="Ramirez L."/>
            <person name="Pisabarro A.G."/>
            <person name="Kuo A."/>
            <person name="Tritt A."/>
            <person name="Lipzen A."/>
            <person name="He G."/>
            <person name="Yan M."/>
            <person name="Ng V."/>
            <person name="Cullen D."/>
            <person name="Martin F."/>
            <person name="Rosso M.-N."/>
            <person name="Henrissat B."/>
            <person name="Hibbett D."/>
            <person name="Martinez A.T."/>
            <person name="Grigoriev I.V."/>
        </authorList>
    </citation>
    <scope>NUCLEOTIDE SEQUENCE</scope>
    <source>
        <strain evidence="2">MF-IS2</strain>
    </source>
</reference>
<sequence>MRRPAASTFGPTNLSLLAANFNFPILRVVVLYIYYVTVSHRHKEQDVLTEEGLID</sequence>
<protein>
    <submittedName>
        <fullName evidence="2">Uncharacterized protein</fullName>
    </submittedName>
</protein>
<dbReference type="Proteomes" id="UP000807342">
    <property type="component" value="Unassembled WGS sequence"/>
</dbReference>
<evidence type="ECO:0000313" key="3">
    <source>
        <dbReference type="Proteomes" id="UP000807342"/>
    </source>
</evidence>
<keyword evidence="1" id="KW-0812">Transmembrane</keyword>
<gene>
    <name evidence="2" type="ORF">P691DRAFT_413791</name>
</gene>
<accession>A0A9P5X246</accession>
<comment type="caution">
    <text evidence="2">The sequence shown here is derived from an EMBL/GenBank/DDBJ whole genome shotgun (WGS) entry which is preliminary data.</text>
</comment>
<keyword evidence="1" id="KW-1133">Transmembrane helix</keyword>